<dbReference type="RefSeq" id="WP_174511248.1">
    <property type="nucleotide sequence ID" value="NZ_CABFMQ020000013.1"/>
</dbReference>
<evidence type="ECO:0000313" key="2">
    <source>
        <dbReference type="Proteomes" id="UP000485880"/>
    </source>
</evidence>
<accession>A0A8B6M2T6</accession>
<dbReference type="AlphaFoldDB" id="A0A8B6M2T6"/>
<name>A0A8B6M2T6_METTU</name>
<organism evidence="1 2">
    <name type="scientific">Methylocella tundrae</name>
    <dbReference type="NCBI Taxonomy" id="227605"/>
    <lineage>
        <taxon>Bacteria</taxon>
        <taxon>Pseudomonadati</taxon>
        <taxon>Pseudomonadota</taxon>
        <taxon>Alphaproteobacteria</taxon>
        <taxon>Hyphomicrobiales</taxon>
        <taxon>Beijerinckiaceae</taxon>
        <taxon>Methylocella</taxon>
    </lineage>
</organism>
<sequence>MILLIVITEMNERTHKREQIVSHGIILETGKTIALPCEHPTRLGGVFDPELGEYVIHDKAPPASIADVRPRHGRASPRFGAP</sequence>
<comment type="caution">
    <text evidence="1">The sequence shown here is derived from an EMBL/GenBank/DDBJ whole genome shotgun (WGS) entry which is preliminary data.</text>
</comment>
<reference evidence="1 2" key="1">
    <citation type="submission" date="2019-05" db="EMBL/GenBank/DDBJ databases">
        <authorList>
            <person name="Farhan Ul Haque M."/>
        </authorList>
    </citation>
    <scope>NUCLEOTIDE SEQUENCE [LARGE SCALE GENOMIC DNA]</scope>
    <source>
        <strain evidence="1">2</strain>
    </source>
</reference>
<dbReference type="Proteomes" id="UP000485880">
    <property type="component" value="Unassembled WGS sequence"/>
</dbReference>
<proteinExistence type="predicted"/>
<keyword evidence="2" id="KW-1185">Reference proteome</keyword>
<dbReference type="EMBL" id="CABFMQ020000013">
    <property type="protein sequence ID" value="VTZ48759.1"/>
    <property type="molecule type" value="Genomic_DNA"/>
</dbReference>
<protein>
    <submittedName>
        <fullName evidence="1">Uncharacterized protein</fullName>
    </submittedName>
</protein>
<gene>
    <name evidence="1" type="ORF">MPC4_110059</name>
</gene>
<evidence type="ECO:0000313" key="1">
    <source>
        <dbReference type="EMBL" id="VTZ48759.1"/>
    </source>
</evidence>